<dbReference type="InterPro" id="IPR001806">
    <property type="entry name" value="Small_GTPase"/>
</dbReference>
<dbReference type="SMART" id="SM00173">
    <property type="entry name" value="RAS"/>
    <property type="match status" value="1"/>
</dbReference>
<keyword evidence="2" id="KW-0342">GTP-binding</keyword>
<protein>
    <recommendedName>
        <fullName evidence="5">Small GTP-binding protein</fullName>
    </recommendedName>
</protein>
<dbReference type="InterPro" id="IPR050227">
    <property type="entry name" value="Rab"/>
</dbReference>
<evidence type="ECO:0000313" key="3">
    <source>
        <dbReference type="EMBL" id="BAY68655.1"/>
    </source>
</evidence>
<dbReference type="Pfam" id="PF00071">
    <property type="entry name" value="Ras"/>
    <property type="match status" value="1"/>
</dbReference>
<dbReference type="PROSITE" id="PS51419">
    <property type="entry name" value="RAB"/>
    <property type="match status" value="1"/>
</dbReference>
<dbReference type="PROSITE" id="PS51421">
    <property type="entry name" value="RAS"/>
    <property type="match status" value="1"/>
</dbReference>
<name>A0A1Z4KI51_ANAVA</name>
<dbReference type="PRINTS" id="PR00449">
    <property type="entry name" value="RASTRNSFRMNG"/>
</dbReference>
<keyword evidence="1" id="KW-0547">Nucleotide-binding</keyword>
<organism evidence="3 4">
    <name type="scientific">Trichormus variabilis NIES-23</name>
    <dbReference type="NCBI Taxonomy" id="1973479"/>
    <lineage>
        <taxon>Bacteria</taxon>
        <taxon>Bacillati</taxon>
        <taxon>Cyanobacteriota</taxon>
        <taxon>Cyanophyceae</taxon>
        <taxon>Nostocales</taxon>
        <taxon>Nostocaceae</taxon>
        <taxon>Trichormus</taxon>
    </lineage>
</organism>
<dbReference type="SUPFAM" id="SSF52540">
    <property type="entry name" value="P-loop containing nucleoside triphosphate hydrolases"/>
    <property type="match status" value="1"/>
</dbReference>
<evidence type="ECO:0000256" key="2">
    <source>
        <dbReference type="ARBA" id="ARBA00023134"/>
    </source>
</evidence>
<dbReference type="PANTHER" id="PTHR47977">
    <property type="entry name" value="RAS-RELATED PROTEIN RAB"/>
    <property type="match status" value="1"/>
</dbReference>
<reference evidence="3 4" key="1">
    <citation type="submission" date="2017-06" db="EMBL/GenBank/DDBJ databases">
        <title>Genome sequencing of cyanobaciteial culture collection at National Institute for Environmental Studies (NIES).</title>
        <authorList>
            <person name="Hirose Y."/>
            <person name="Shimura Y."/>
            <person name="Fujisawa T."/>
            <person name="Nakamura Y."/>
            <person name="Kawachi M."/>
        </authorList>
    </citation>
    <scope>NUCLEOTIDE SEQUENCE [LARGE SCALE GENOMIC DNA]</scope>
    <source>
        <strain evidence="3 4">NIES-23</strain>
    </source>
</reference>
<dbReference type="Gene3D" id="3.40.50.300">
    <property type="entry name" value="P-loop containing nucleotide triphosphate hydrolases"/>
    <property type="match status" value="1"/>
</dbReference>
<evidence type="ECO:0008006" key="5">
    <source>
        <dbReference type="Google" id="ProtNLM"/>
    </source>
</evidence>
<dbReference type="NCBIfam" id="TIGR00231">
    <property type="entry name" value="small_GTP"/>
    <property type="match status" value="1"/>
</dbReference>
<dbReference type="InterPro" id="IPR027417">
    <property type="entry name" value="P-loop_NTPase"/>
</dbReference>
<dbReference type="GO" id="GO:0003924">
    <property type="term" value="F:GTPase activity"/>
    <property type="evidence" value="ECO:0007669"/>
    <property type="project" value="InterPro"/>
</dbReference>
<dbReference type="InterPro" id="IPR005225">
    <property type="entry name" value="Small_GTP-bd"/>
</dbReference>
<evidence type="ECO:0000256" key="1">
    <source>
        <dbReference type="ARBA" id="ARBA00022741"/>
    </source>
</evidence>
<proteinExistence type="predicted"/>
<sequence length="165" mass="18749">MIQKKICMVGAFATGKTSLVARFVYSIFSEKYQTTVGVKVDKKLVHLPENSINLIIWDIYGEDELQKLQMSYMRGCSGYLLVVDGTRKNTLETAYRLQNSLEDNLGQIPFVLVMNKWDMTDEWEIDPAELNSLVEKGWNVVKTSAKTGIGVEDVFQILAQKIMET</sequence>
<dbReference type="AlphaFoldDB" id="A0A1Z4KI51"/>
<dbReference type="Proteomes" id="UP000217507">
    <property type="component" value="Chromosome"/>
</dbReference>
<evidence type="ECO:0000313" key="4">
    <source>
        <dbReference type="Proteomes" id="UP000217507"/>
    </source>
</evidence>
<accession>A0A1Z4KI51</accession>
<dbReference type="EMBL" id="AP018216">
    <property type="protein sequence ID" value="BAY68655.1"/>
    <property type="molecule type" value="Genomic_DNA"/>
</dbReference>
<dbReference type="GO" id="GO:0005525">
    <property type="term" value="F:GTP binding"/>
    <property type="evidence" value="ECO:0007669"/>
    <property type="project" value="UniProtKB-KW"/>
</dbReference>
<dbReference type="SMART" id="SM00175">
    <property type="entry name" value="RAB"/>
    <property type="match status" value="1"/>
</dbReference>
<dbReference type="CDD" id="cd00154">
    <property type="entry name" value="Rab"/>
    <property type="match status" value="1"/>
</dbReference>
<gene>
    <name evidence="3" type="ORF">NIES23_14430</name>
</gene>